<evidence type="ECO:0000313" key="2">
    <source>
        <dbReference type="EMBL" id="SUN75797.1"/>
    </source>
</evidence>
<dbReference type="RefSeq" id="WP_018370942.1">
    <property type="nucleotide sequence ID" value="NZ_UHFR01000005.1"/>
</dbReference>
<dbReference type="Pfam" id="PF00581">
    <property type="entry name" value="Rhodanese"/>
    <property type="match status" value="1"/>
</dbReference>
<organism evidence="2 3">
    <name type="scientific">Streptococcus massiliensis</name>
    <dbReference type="NCBI Taxonomy" id="313439"/>
    <lineage>
        <taxon>Bacteria</taxon>
        <taxon>Bacillati</taxon>
        <taxon>Bacillota</taxon>
        <taxon>Bacilli</taxon>
        <taxon>Lactobacillales</taxon>
        <taxon>Streptococcaceae</taxon>
        <taxon>Streptococcus</taxon>
    </lineage>
</organism>
<dbReference type="EC" id="2.8.1.1" evidence="2"/>
<keyword evidence="3" id="KW-1185">Reference proteome</keyword>
<gene>
    <name evidence="2" type="primary">glpE</name>
    <name evidence="2" type="ORF">NCTC13765_00237</name>
</gene>
<dbReference type="STRING" id="1123307.GCA_000380065_00257"/>
<reference evidence="2" key="1">
    <citation type="submission" date="2018-06" db="EMBL/GenBank/DDBJ databases">
        <authorList>
            <consortium name="Pathogen Informatics"/>
            <person name="Doyle S."/>
        </authorList>
    </citation>
    <scope>NUCLEOTIDE SEQUENCE [LARGE SCALE GENOMIC DNA]</scope>
    <source>
        <strain evidence="2">NCTC13765</strain>
    </source>
</reference>
<name>A0A380KXF8_9STRE</name>
<dbReference type="AlphaFoldDB" id="A0A380KXF8"/>
<sequence length="99" mass="11197">MVSEISAEDFYQKVEKEHLALIDVREQDEFECGHVAGAQNLPLSTLPEHYQILDKKQHYYVICKMGGRSARACDFLTSKGYQVTNVQGGVDAYRGELVE</sequence>
<accession>A0A380KXF8</accession>
<dbReference type="CDD" id="cd00158">
    <property type="entry name" value="RHOD"/>
    <property type="match status" value="1"/>
</dbReference>
<feature type="domain" description="Rhodanese" evidence="1">
    <location>
        <begin position="15"/>
        <end position="99"/>
    </location>
</feature>
<dbReference type="EMBL" id="UHFR01000005">
    <property type="protein sequence ID" value="SUN75797.1"/>
    <property type="molecule type" value="Genomic_DNA"/>
</dbReference>
<dbReference type="InterPro" id="IPR036873">
    <property type="entry name" value="Rhodanese-like_dom_sf"/>
</dbReference>
<dbReference type="InterPro" id="IPR050229">
    <property type="entry name" value="GlpE_sulfurtransferase"/>
</dbReference>
<dbReference type="OrthoDB" id="9800872at2"/>
<dbReference type="GO" id="GO:0004792">
    <property type="term" value="F:thiosulfate-cyanide sulfurtransferase activity"/>
    <property type="evidence" value="ECO:0007669"/>
    <property type="project" value="UniProtKB-EC"/>
</dbReference>
<dbReference type="Gene3D" id="3.40.250.10">
    <property type="entry name" value="Rhodanese-like domain"/>
    <property type="match status" value="1"/>
</dbReference>
<dbReference type="SMART" id="SM00450">
    <property type="entry name" value="RHOD"/>
    <property type="match status" value="1"/>
</dbReference>
<dbReference type="PANTHER" id="PTHR43031:SF17">
    <property type="entry name" value="SULFURTRANSFERASE YTWF-RELATED"/>
    <property type="match status" value="1"/>
</dbReference>
<dbReference type="Proteomes" id="UP000254634">
    <property type="component" value="Unassembled WGS sequence"/>
</dbReference>
<proteinExistence type="predicted"/>
<keyword evidence="2" id="KW-0808">Transferase</keyword>
<dbReference type="PROSITE" id="PS50206">
    <property type="entry name" value="RHODANESE_3"/>
    <property type="match status" value="1"/>
</dbReference>
<protein>
    <submittedName>
        <fullName evidence="2">Rhodanese-like domain-containing protein</fullName>
        <ecNumber evidence="2">2.8.1.1</ecNumber>
    </submittedName>
</protein>
<dbReference type="InterPro" id="IPR001763">
    <property type="entry name" value="Rhodanese-like_dom"/>
</dbReference>
<dbReference type="SUPFAM" id="SSF52821">
    <property type="entry name" value="Rhodanese/Cell cycle control phosphatase"/>
    <property type="match status" value="1"/>
</dbReference>
<dbReference type="PANTHER" id="PTHR43031">
    <property type="entry name" value="FAD-DEPENDENT OXIDOREDUCTASE"/>
    <property type="match status" value="1"/>
</dbReference>
<evidence type="ECO:0000259" key="1">
    <source>
        <dbReference type="PROSITE" id="PS50206"/>
    </source>
</evidence>
<evidence type="ECO:0000313" key="3">
    <source>
        <dbReference type="Proteomes" id="UP000254634"/>
    </source>
</evidence>